<dbReference type="InterPro" id="IPR004045">
    <property type="entry name" value="Glutathione_S-Trfase_N"/>
</dbReference>
<dbReference type="InterPro" id="IPR010987">
    <property type="entry name" value="Glutathione-S-Trfase_C-like"/>
</dbReference>
<protein>
    <submittedName>
        <fullName evidence="5">Glutathione S-transferase C-terminal-like protein</fullName>
    </submittedName>
</protein>
<dbReference type="InterPro" id="IPR040079">
    <property type="entry name" value="Glutathione_S-Trfase"/>
</dbReference>
<gene>
    <name evidence="5" type="ORF">MCHLO_15151</name>
</gene>
<evidence type="ECO:0000259" key="4">
    <source>
        <dbReference type="PROSITE" id="PS50405"/>
    </source>
</evidence>
<dbReference type="InterPro" id="IPR004046">
    <property type="entry name" value="GST_C"/>
</dbReference>
<dbReference type="SFLD" id="SFLDG01151">
    <property type="entry name" value="Main.2:_Nu-like"/>
    <property type="match status" value="1"/>
</dbReference>
<accession>A0ABQ0M688</accession>
<evidence type="ECO:0000313" key="6">
    <source>
        <dbReference type="Proteomes" id="UP000815677"/>
    </source>
</evidence>
<feature type="domain" description="GST C-terminal" evidence="4">
    <location>
        <begin position="100"/>
        <end position="224"/>
    </location>
</feature>
<dbReference type="Gene3D" id="1.20.1050.10">
    <property type="match status" value="1"/>
</dbReference>
<dbReference type="InterPro" id="IPR036282">
    <property type="entry name" value="Glutathione-S-Trfase_C_sf"/>
</dbReference>
<dbReference type="PANTHER" id="PTHR44051">
    <property type="entry name" value="GLUTATHIONE S-TRANSFERASE-RELATED"/>
    <property type="match status" value="1"/>
</dbReference>
<dbReference type="PROSITE" id="PS50404">
    <property type="entry name" value="GST_NTER"/>
    <property type="match status" value="1"/>
</dbReference>
<dbReference type="PROSITE" id="PS50405">
    <property type="entry name" value="GST_CTER"/>
    <property type="match status" value="1"/>
</dbReference>
<sequence length="422" mass="46516">MASSAPAIKLYGAGTPNGRKVLAALEELKQAYGTQYEYQKIDLSDAKLEQKEPWFIKLNPNGRIPVIEDREAGFPVFETGAILAYLQQKYDVENKFGFVGEREKSEVLQWLFWANAGLGPMMGQAGHFIRASEQLPYAQNRYIDESKRLLGVMEIRLKESNGWLVGDHYSIADLNAYCWVVAHSFIRIPTLDEWPAVKSWYEAIAGRDAVKAAHASRVHLRARVCLWLGQTQTLSARRQVPAAETTDGREATVPRVGPARRQRRRGGDQARRHAYIHPPAAAECPVAAFADDQPHLASVAATNTKNKTGVAAVVRTCTDTPAARVTGDDGRNKEAEGGEPGRVDVGCAGAQIQRHARFRAGYCRPHKESAEEEARSAGRYCGRGKGEVVREACNDDGYSQKEEGVVVDFFSGIHNAPNSNIL</sequence>
<evidence type="ECO:0000313" key="5">
    <source>
        <dbReference type="EMBL" id="GAT58763.1"/>
    </source>
</evidence>
<dbReference type="InterPro" id="IPR036249">
    <property type="entry name" value="Thioredoxin-like_sf"/>
</dbReference>
<feature type="region of interest" description="Disordered" evidence="2">
    <location>
        <begin position="238"/>
        <end position="271"/>
    </location>
</feature>
<dbReference type="EMBL" id="DF849766">
    <property type="protein sequence ID" value="GAT58763.1"/>
    <property type="molecule type" value="Genomic_DNA"/>
</dbReference>
<name>A0ABQ0M688_MYCCL</name>
<feature type="compositionally biased region" description="Basic and acidic residues" evidence="2">
    <location>
        <begin position="326"/>
        <end position="342"/>
    </location>
</feature>
<organism evidence="5 6">
    <name type="scientific">Mycena chlorophos</name>
    <name type="common">Agaric fungus</name>
    <name type="synonym">Agaricus chlorophos</name>
    <dbReference type="NCBI Taxonomy" id="658473"/>
    <lineage>
        <taxon>Eukaryota</taxon>
        <taxon>Fungi</taxon>
        <taxon>Dikarya</taxon>
        <taxon>Basidiomycota</taxon>
        <taxon>Agaricomycotina</taxon>
        <taxon>Agaricomycetes</taxon>
        <taxon>Agaricomycetidae</taxon>
        <taxon>Agaricales</taxon>
        <taxon>Marasmiineae</taxon>
        <taxon>Mycenaceae</taxon>
        <taxon>Mycena</taxon>
    </lineage>
</organism>
<dbReference type="SUPFAM" id="SSF52833">
    <property type="entry name" value="Thioredoxin-like"/>
    <property type="match status" value="1"/>
</dbReference>
<comment type="similarity">
    <text evidence="1">Belongs to the GST superfamily.</text>
</comment>
<dbReference type="SFLD" id="SFLDG00358">
    <property type="entry name" value="Main_(cytGST)"/>
    <property type="match status" value="1"/>
</dbReference>
<proteinExistence type="inferred from homology"/>
<feature type="region of interest" description="Disordered" evidence="2">
    <location>
        <begin position="322"/>
        <end position="344"/>
    </location>
</feature>
<dbReference type="SUPFAM" id="SSF47616">
    <property type="entry name" value="GST C-terminal domain-like"/>
    <property type="match status" value="1"/>
</dbReference>
<dbReference type="Proteomes" id="UP000815677">
    <property type="component" value="Unassembled WGS sequence"/>
</dbReference>
<dbReference type="SFLD" id="SFLDS00019">
    <property type="entry name" value="Glutathione_Transferase_(cytos"/>
    <property type="match status" value="1"/>
</dbReference>
<evidence type="ECO:0000259" key="3">
    <source>
        <dbReference type="PROSITE" id="PS50404"/>
    </source>
</evidence>
<evidence type="ECO:0000256" key="2">
    <source>
        <dbReference type="SAM" id="MobiDB-lite"/>
    </source>
</evidence>
<dbReference type="CDD" id="cd03048">
    <property type="entry name" value="GST_N_Ure2p_like"/>
    <property type="match status" value="1"/>
</dbReference>
<evidence type="ECO:0000256" key="1">
    <source>
        <dbReference type="ARBA" id="ARBA00007409"/>
    </source>
</evidence>
<dbReference type="Gene3D" id="3.40.30.10">
    <property type="entry name" value="Glutaredoxin"/>
    <property type="match status" value="1"/>
</dbReference>
<feature type="domain" description="GST N-terminal" evidence="3">
    <location>
        <begin position="9"/>
        <end position="94"/>
    </location>
</feature>
<dbReference type="Pfam" id="PF02798">
    <property type="entry name" value="GST_N"/>
    <property type="match status" value="1"/>
</dbReference>
<dbReference type="PANTHER" id="PTHR44051:SF8">
    <property type="entry name" value="GLUTATHIONE S-TRANSFERASE GSTA"/>
    <property type="match status" value="1"/>
</dbReference>
<keyword evidence="6" id="KW-1185">Reference proteome</keyword>
<reference evidence="5" key="1">
    <citation type="submission" date="2014-09" db="EMBL/GenBank/DDBJ databases">
        <title>Genome sequence of the luminous mushroom Mycena chlorophos for searching fungal bioluminescence genes.</title>
        <authorList>
            <person name="Tanaka Y."/>
            <person name="Kasuga D."/>
            <person name="Oba Y."/>
            <person name="Hase S."/>
            <person name="Sato K."/>
            <person name="Oba Y."/>
            <person name="Sakakibara Y."/>
        </authorList>
    </citation>
    <scope>NUCLEOTIDE SEQUENCE</scope>
</reference>
<dbReference type="Pfam" id="PF00043">
    <property type="entry name" value="GST_C"/>
    <property type="match status" value="1"/>
</dbReference>